<protein>
    <submittedName>
        <fullName evidence="2">Uncharacterized protein</fullName>
    </submittedName>
</protein>
<accession>A0AAP0J727</accession>
<gene>
    <name evidence="2" type="ORF">Syun_017441</name>
</gene>
<proteinExistence type="predicted"/>
<evidence type="ECO:0000256" key="1">
    <source>
        <dbReference type="SAM" id="MobiDB-lite"/>
    </source>
</evidence>
<organism evidence="2 3">
    <name type="scientific">Stephania yunnanensis</name>
    <dbReference type="NCBI Taxonomy" id="152371"/>
    <lineage>
        <taxon>Eukaryota</taxon>
        <taxon>Viridiplantae</taxon>
        <taxon>Streptophyta</taxon>
        <taxon>Embryophyta</taxon>
        <taxon>Tracheophyta</taxon>
        <taxon>Spermatophyta</taxon>
        <taxon>Magnoliopsida</taxon>
        <taxon>Ranunculales</taxon>
        <taxon>Menispermaceae</taxon>
        <taxon>Menispermoideae</taxon>
        <taxon>Cissampelideae</taxon>
        <taxon>Stephania</taxon>
    </lineage>
</organism>
<reference evidence="2 3" key="1">
    <citation type="submission" date="2024-01" db="EMBL/GenBank/DDBJ databases">
        <title>Genome assemblies of Stephania.</title>
        <authorList>
            <person name="Yang L."/>
        </authorList>
    </citation>
    <scope>NUCLEOTIDE SEQUENCE [LARGE SCALE GENOMIC DNA]</scope>
    <source>
        <strain evidence="2">YNDBR</strain>
        <tissue evidence="2">Leaf</tissue>
    </source>
</reference>
<feature type="region of interest" description="Disordered" evidence="1">
    <location>
        <begin position="18"/>
        <end position="125"/>
    </location>
</feature>
<feature type="compositionally biased region" description="Basic and acidic residues" evidence="1">
    <location>
        <begin position="67"/>
        <end position="84"/>
    </location>
</feature>
<evidence type="ECO:0000313" key="2">
    <source>
        <dbReference type="EMBL" id="KAK9128644.1"/>
    </source>
</evidence>
<evidence type="ECO:0000313" key="3">
    <source>
        <dbReference type="Proteomes" id="UP001420932"/>
    </source>
</evidence>
<dbReference type="Proteomes" id="UP001420932">
    <property type="component" value="Unassembled WGS sequence"/>
</dbReference>
<dbReference type="EMBL" id="JBBNAF010000007">
    <property type="protein sequence ID" value="KAK9128644.1"/>
    <property type="molecule type" value="Genomic_DNA"/>
</dbReference>
<dbReference type="AlphaFoldDB" id="A0AAP0J727"/>
<sequence>MARRKSIICKQEVVGEPTRARCGSVAATSASPSALVDRGKRRAHTASYQKEKQQGAQDQGVCGRRSSRNDVQDEKSHVPVETRSSRGVVGGEKATNHTDEASKAGLEETTTSQRPGSSGADRNNV</sequence>
<feature type="compositionally biased region" description="Basic and acidic residues" evidence="1">
    <location>
        <begin position="94"/>
        <end position="106"/>
    </location>
</feature>
<feature type="compositionally biased region" description="Polar residues" evidence="1">
    <location>
        <begin position="108"/>
        <end position="125"/>
    </location>
</feature>
<keyword evidence="3" id="KW-1185">Reference proteome</keyword>
<comment type="caution">
    <text evidence="2">The sequence shown here is derived from an EMBL/GenBank/DDBJ whole genome shotgun (WGS) entry which is preliminary data.</text>
</comment>
<name>A0AAP0J727_9MAGN</name>